<accession>A0A8E2JVL2</accession>
<evidence type="ECO:0000256" key="1">
    <source>
        <dbReference type="SAM" id="Phobius"/>
    </source>
</evidence>
<name>A0A8E2JVL2_9PEZI</name>
<gene>
    <name evidence="2" type="ORF">AOQ84DRAFT_207631</name>
</gene>
<keyword evidence="1" id="KW-0812">Transmembrane</keyword>
<dbReference type="AlphaFoldDB" id="A0A8E2JVL2"/>
<keyword evidence="3" id="KW-1185">Reference proteome</keyword>
<dbReference type="EMBL" id="KV749154">
    <property type="protein sequence ID" value="OCL10834.1"/>
    <property type="molecule type" value="Genomic_DNA"/>
</dbReference>
<organism evidence="2 3">
    <name type="scientific">Glonium stellatum</name>
    <dbReference type="NCBI Taxonomy" id="574774"/>
    <lineage>
        <taxon>Eukaryota</taxon>
        <taxon>Fungi</taxon>
        <taxon>Dikarya</taxon>
        <taxon>Ascomycota</taxon>
        <taxon>Pezizomycotina</taxon>
        <taxon>Dothideomycetes</taxon>
        <taxon>Pleosporomycetidae</taxon>
        <taxon>Gloniales</taxon>
        <taxon>Gloniaceae</taxon>
        <taxon>Glonium</taxon>
    </lineage>
</organism>
<reference evidence="2 3" key="1">
    <citation type="journal article" date="2016" name="Nat. Commun.">
        <title>Ectomycorrhizal ecology is imprinted in the genome of the dominant symbiotic fungus Cenococcum geophilum.</title>
        <authorList>
            <consortium name="DOE Joint Genome Institute"/>
            <person name="Peter M."/>
            <person name="Kohler A."/>
            <person name="Ohm R.A."/>
            <person name="Kuo A."/>
            <person name="Krutzmann J."/>
            <person name="Morin E."/>
            <person name="Arend M."/>
            <person name="Barry K.W."/>
            <person name="Binder M."/>
            <person name="Choi C."/>
            <person name="Clum A."/>
            <person name="Copeland A."/>
            <person name="Grisel N."/>
            <person name="Haridas S."/>
            <person name="Kipfer T."/>
            <person name="LaButti K."/>
            <person name="Lindquist E."/>
            <person name="Lipzen A."/>
            <person name="Maire R."/>
            <person name="Meier B."/>
            <person name="Mihaltcheva S."/>
            <person name="Molinier V."/>
            <person name="Murat C."/>
            <person name="Poggeler S."/>
            <person name="Quandt C.A."/>
            <person name="Sperisen C."/>
            <person name="Tritt A."/>
            <person name="Tisserant E."/>
            <person name="Crous P.W."/>
            <person name="Henrissat B."/>
            <person name="Nehls U."/>
            <person name="Egli S."/>
            <person name="Spatafora J.W."/>
            <person name="Grigoriev I.V."/>
            <person name="Martin F.M."/>
        </authorList>
    </citation>
    <scope>NUCLEOTIDE SEQUENCE [LARGE SCALE GENOMIC DNA]</scope>
    <source>
        <strain evidence="2 3">CBS 207.34</strain>
    </source>
</reference>
<sequence length="69" mass="7863">MTMSMDLGHVQRPKVLEFTPLGSIYVHFPPIYFILAGFTWISPPNCNHQIRHRYPLAIVPPMQACAVGR</sequence>
<evidence type="ECO:0000313" key="3">
    <source>
        <dbReference type="Proteomes" id="UP000250140"/>
    </source>
</evidence>
<evidence type="ECO:0000313" key="2">
    <source>
        <dbReference type="EMBL" id="OCL10834.1"/>
    </source>
</evidence>
<protein>
    <submittedName>
        <fullName evidence="2">Uncharacterized protein</fullName>
    </submittedName>
</protein>
<proteinExistence type="predicted"/>
<keyword evidence="1" id="KW-1133">Transmembrane helix</keyword>
<keyword evidence="1" id="KW-0472">Membrane</keyword>
<dbReference type="Proteomes" id="UP000250140">
    <property type="component" value="Unassembled WGS sequence"/>
</dbReference>
<feature type="transmembrane region" description="Helical" evidence="1">
    <location>
        <begin position="21"/>
        <end position="41"/>
    </location>
</feature>